<reference evidence="1" key="1">
    <citation type="journal article" date="2021" name="Environ. Microbiol.">
        <title>Gene family expansions and transcriptome signatures uncover fungal adaptations to wood decay.</title>
        <authorList>
            <person name="Hage H."/>
            <person name="Miyauchi S."/>
            <person name="Viragh M."/>
            <person name="Drula E."/>
            <person name="Min B."/>
            <person name="Chaduli D."/>
            <person name="Navarro D."/>
            <person name="Favel A."/>
            <person name="Norest M."/>
            <person name="Lesage-Meessen L."/>
            <person name="Balint B."/>
            <person name="Merenyi Z."/>
            <person name="de Eugenio L."/>
            <person name="Morin E."/>
            <person name="Martinez A.T."/>
            <person name="Baldrian P."/>
            <person name="Stursova M."/>
            <person name="Martinez M.J."/>
            <person name="Novotny C."/>
            <person name="Magnuson J.K."/>
            <person name="Spatafora J.W."/>
            <person name="Maurice S."/>
            <person name="Pangilinan J."/>
            <person name="Andreopoulos W."/>
            <person name="LaButti K."/>
            <person name="Hundley H."/>
            <person name="Na H."/>
            <person name="Kuo A."/>
            <person name="Barry K."/>
            <person name="Lipzen A."/>
            <person name="Henrissat B."/>
            <person name="Riley R."/>
            <person name="Ahrendt S."/>
            <person name="Nagy L.G."/>
            <person name="Grigoriev I.V."/>
            <person name="Martin F."/>
            <person name="Rosso M.N."/>
        </authorList>
    </citation>
    <scope>NUCLEOTIDE SEQUENCE</scope>
    <source>
        <strain evidence="1">CBS 384.51</strain>
    </source>
</reference>
<name>A0ACB8U360_9APHY</name>
<dbReference type="Proteomes" id="UP001055072">
    <property type="component" value="Unassembled WGS sequence"/>
</dbReference>
<accession>A0ACB8U360</accession>
<comment type="caution">
    <text evidence="1">The sequence shown here is derived from an EMBL/GenBank/DDBJ whole genome shotgun (WGS) entry which is preliminary data.</text>
</comment>
<gene>
    <name evidence="1" type="ORF">BDY19DRAFT_890243</name>
</gene>
<protein>
    <submittedName>
        <fullName evidence="1">Kinase-like domain-containing protein</fullName>
    </submittedName>
</protein>
<sequence length="437" mass="48802">MPCNIPAAKLTGTTIDGGRFKLLEPLGRGSGGVVFRTLNTVTQAYYAVKCVHKAQKGTRQYTFQQRELRFHRTVSHHNNVITLHRIIEEEPYIFLVMDLCSGGDLFKFLTEKGIFRRNTQMVKSVFVQLIDAVDACHRSGIYHRDIKPENIMCNEDGTQVMLGDFGLSTDTKWSKNFGAGTSAYMSPECIGVVGGMEAYSSPSNDIWSLGVILTSMISGHNPWRQAVMSDDCFRTYVNNPGFFRYMLPISPSADTILRRIFTNHDNRISLRKLRRMVLAVDTFFMTDEEIAGASAYVQAAAAAYLYEGRVSSSQHGKSLLGGNDDLVVEEVAISHKDEPNSSESVDLHPFIEHPKSEARSRFSTLISSDVSDLVNTASGNIHKKPAPRPQRMPSYNDLMGTGVDDLEKAHGRTKGRRTCGSDSPVSILRRWMERIFV</sequence>
<evidence type="ECO:0000313" key="2">
    <source>
        <dbReference type="Proteomes" id="UP001055072"/>
    </source>
</evidence>
<organism evidence="1 2">
    <name type="scientific">Irpex rosettiformis</name>
    <dbReference type="NCBI Taxonomy" id="378272"/>
    <lineage>
        <taxon>Eukaryota</taxon>
        <taxon>Fungi</taxon>
        <taxon>Dikarya</taxon>
        <taxon>Basidiomycota</taxon>
        <taxon>Agaricomycotina</taxon>
        <taxon>Agaricomycetes</taxon>
        <taxon>Polyporales</taxon>
        <taxon>Irpicaceae</taxon>
        <taxon>Irpex</taxon>
    </lineage>
</organism>
<keyword evidence="2" id="KW-1185">Reference proteome</keyword>
<proteinExistence type="predicted"/>
<evidence type="ECO:0000313" key="1">
    <source>
        <dbReference type="EMBL" id="KAI0088817.1"/>
    </source>
</evidence>
<dbReference type="EMBL" id="MU274912">
    <property type="protein sequence ID" value="KAI0088817.1"/>
    <property type="molecule type" value="Genomic_DNA"/>
</dbReference>